<comment type="caution">
    <text evidence="1">The sequence shown here is derived from an EMBL/GenBank/DDBJ whole genome shotgun (WGS) entry which is preliminary data.</text>
</comment>
<evidence type="ECO:0000313" key="2">
    <source>
        <dbReference type="Proteomes" id="UP000034798"/>
    </source>
</evidence>
<dbReference type="Proteomes" id="UP000034798">
    <property type="component" value="Unassembled WGS sequence"/>
</dbReference>
<protein>
    <submittedName>
        <fullName evidence="1">Uncharacterized protein</fullName>
    </submittedName>
</protein>
<dbReference type="EMBL" id="LBQZ01000001">
    <property type="protein sequence ID" value="KKP89812.1"/>
    <property type="molecule type" value="Genomic_DNA"/>
</dbReference>
<feature type="non-terminal residue" evidence="1">
    <location>
        <position position="1"/>
    </location>
</feature>
<sequence>SNNFREKKKVEREISFQYCFENEFGFCCIEGASEFQSNLI</sequence>
<name>A0A0G0GDN8_9BACT</name>
<reference evidence="1 2" key="1">
    <citation type="journal article" date="2015" name="Nature">
        <title>rRNA introns, odd ribosomes, and small enigmatic genomes across a large radiation of phyla.</title>
        <authorList>
            <person name="Brown C.T."/>
            <person name="Hug L.A."/>
            <person name="Thomas B.C."/>
            <person name="Sharon I."/>
            <person name="Castelle C.J."/>
            <person name="Singh A."/>
            <person name="Wilkins M.J."/>
            <person name="Williams K.H."/>
            <person name="Banfield J.F."/>
        </authorList>
    </citation>
    <scope>NUCLEOTIDE SEQUENCE [LARGE SCALE GENOMIC DNA]</scope>
</reference>
<dbReference type="AlphaFoldDB" id="A0A0G0GDN8"/>
<gene>
    <name evidence="1" type="ORF">UR91_C0001G0001</name>
</gene>
<evidence type="ECO:0000313" key="1">
    <source>
        <dbReference type="EMBL" id="KKP89812.1"/>
    </source>
</evidence>
<accession>A0A0G0GDN8</accession>
<proteinExistence type="predicted"/>
<organism evidence="1 2">
    <name type="scientific">Candidatus Nomurabacteria bacterium GW2011_GWC2_35_8</name>
    <dbReference type="NCBI Taxonomy" id="1618752"/>
    <lineage>
        <taxon>Bacteria</taxon>
        <taxon>Candidatus Nomuraibacteriota</taxon>
    </lineage>
</organism>